<dbReference type="Proteomes" id="UP001232001">
    <property type="component" value="Chromosome"/>
</dbReference>
<evidence type="ECO:0000313" key="1">
    <source>
        <dbReference type="EMBL" id="WGH76509.1"/>
    </source>
</evidence>
<organism evidence="1 2">
    <name type="scientific">Tenacibaculum tangerinum</name>
    <dbReference type="NCBI Taxonomy" id="3038772"/>
    <lineage>
        <taxon>Bacteria</taxon>
        <taxon>Pseudomonadati</taxon>
        <taxon>Bacteroidota</taxon>
        <taxon>Flavobacteriia</taxon>
        <taxon>Flavobacteriales</taxon>
        <taxon>Flavobacteriaceae</taxon>
        <taxon>Tenacibaculum</taxon>
    </lineage>
</organism>
<evidence type="ECO:0000313" key="2">
    <source>
        <dbReference type="Proteomes" id="UP001232001"/>
    </source>
</evidence>
<reference evidence="1 2" key="1">
    <citation type="submission" date="2023-04" db="EMBL/GenBank/DDBJ databases">
        <title>Tenacibaculum tangerinum sp. nov., isolated from sea tidal flat of South Korea.</title>
        <authorList>
            <person name="Lee S.H."/>
            <person name="Kim J.-J."/>
        </authorList>
    </citation>
    <scope>NUCLEOTIDE SEQUENCE [LARGE SCALE GENOMIC DNA]</scope>
    <source>
        <strain evidence="1 2">GRR-S3-23</strain>
    </source>
</reference>
<gene>
    <name evidence="1" type="ORF">P8625_04950</name>
</gene>
<protein>
    <submittedName>
        <fullName evidence="1">Uncharacterized protein</fullName>
    </submittedName>
</protein>
<dbReference type="RefSeq" id="WP_279652373.1">
    <property type="nucleotide sequence ID" value="NZ_CP122539.1"/>
</dbReference>
<keyword evidence="2" id="KW-1185">Reference proteome</keyword>
<dbReference type="EMBL" id="CP122539">
    <property type="protein sequence ID" value="WGH76509.1"/>
    <property type="molecule type" value="Genomic_DNA"/>
</dbReference>
<accession>A0ABY8L510</accession>
<sequence length="226" mass="26053">MKKKIPIGSRKILDQVSSGNNGLFEAEFTEDCVIRFKDSDSESDFFFEIQKINAAQGNNIVSYTIRYKPSNEETLSPHHTSVNLSNFRGHFDKWKKLLIEANKESPLFDDVFTQSYYDELEPKFEILDEDAEIKPYSIEQQQRIVEFLDKAQKILNRQKRKNDPEIKEASELIKETKANISKSTKKKVVKNIRKIIAKGFKAGLEIGQKLLIEFTTELAKKLIMGG</sequence>
<proteinExistence type="predicted"/>
<name>A0ABY8L510_9FLAO</name>